<evidence type="ECO:0000259" key="1">
    <source>
        <dbReference type="Pfam" id="PF12705"/>
    </source>
</evidence>
<sequence length="316" mass="37129">MNLISHSSWLIHDATKLQNYMDCPRAYFYQFILGWRSEAPNIHLEFGSAWHLAMEHLINNGYGDLSILEAYTKLEIYYRQFFPELLDDAHHPKTPAMALKALLEYAKEYRDEVFKPLYTEIAGTVSLTDKIALHFRMDSILDTPDGIKSREHKTGSQLSRQWQDQWSLKMQTGVYNHVLYCLFPPDKVWGVEVNGTIFSKKNIQFVRVPARRTLQAMEVWYWNTTWWVEEIVKDLERLAECKEEDTVLKCFKMNTENCTKYFGCAYHDFCVAWPNPLARCNEIPMGMKVEYWDPAATEGDAKHIFRLKDGKVEEEK</sequence>
<protein>
    <submittedName>
        <fullName evidence="2">Putative PD-(D/E)XK nuclease superfamily protein</fullName>
    </submittedName>
</protein>
<feature type="domain" description="PD-(D/E)XK endonuclease-like" evidence="1">
    <location>
        <begin position="14"/>
        <end position="207"/>
    </location>
</feature>
<proteinExistence type="predicted"/>
<name>A0A6M3JCV8_9ZZZZ</name>
<reference evidence="2" key="1">
    <citation type="submission" date="2020-03" db="EMBL/GenBank/DDBJ databases">
        <title>The deep terrestrial virosphere.</title>
        <authorList>
            <person name="Holmfeldt K."/>
            <person name="Nilsson E."/>
            <person name="Simone D."/>
            <person name="Lopez-Fernandez M."/>
            <person name="Wu X."/>
            <person name="de Brujin I."/>
            <person name="Lundin D."/>
            <person name="Andersson A."/>
            <person name="Bertilsson S."/>
            <person name="Dopson M."/>
        </authorList>
    </citation>
    <scope>NUCLEOTIDE SEQUENCE</scope>
    <source>
        <strain evidence="3">MM415A00192</strain>
        <strain evidence="2">MM415B00178</strain>
    </source>
</reference>
<gene>
    <name evidence="3" type="ORF">MM415A00192_0064</name>
    <name evidence="2" type="ORF">MM415B00178_0072</name>
</gene>
<organism evidence="2">
    <name type="scientific">viral metagenome</name>
    <dbReference type="NCBI Taxonomy" id="1070528"/>
    <lineage>
        <taxon>unclassified sequences</taxon>
        <taxon>metagenomes</taxon>
        <taxon>organismal metagenomes</taxon>
    </lineage>
</organism>
<dbReference type="AlphaFoldDB" id="A0A6M3JCV8"/>
<dbReference type="EMBL" id="MT142529">
    <property type="protein sequence ID" value="QJA84455.1"/>
    <property type="molecule type" value="Genomic_DNA"/>
</dbReference>
<evidence type="ECO:0000313" key="2">
    <source>
        <dbReference type="EMBL" id="QJA67690.1"/>
    </source>
</evidence>
<dbReference type="InterPro" id="IPR038726">
    <property type="entry name" value="PDDEXK_AddAB-type"/>
</dbReference>
<evidence type="ECO:0000313" key="3">
    <source>
        <dbReference type="EMBL" id="QJA84455.1"/>
    </source>
</evidence>
<dbReference type="EMBL" id="MT141574">
    <property type="protein sequence ID" value="QJA67690.1"/>
    <property type="molecule type" value="Genomic_DNA"/>
</dbReference>
<dbReference type="Pfam" id="PF12705">
    <property type="entry name" value="PDDEXK_1"/>
    <property type="match status" value="1"/>
</dbReference>
<accession>A0A6M3JCV8</accession>